<dbReference type="PANTHER" id="PTHR23517:SF13">
    <property type="entry name" value="MAJOR FACILITATOR SUPERFAMILY MFS_1"/>
    <property type="match status" value="1"/>
</dbReference>
<evidence type="ECO:0000259" key="8">
    <source>
        <dbReference type="PROSITE" id="PS50850"/>
    </source>
</evidence>
<dbReference type="InterPro" id="IPR011701">
    <property type="entry name" value="MFS"/>
</dbReference>
<dbReference type="PROSITE" id="PS50850">
    <property type="entry name" value="MFS"/>
    <property type="match status" value="1"/>
</dbReference>
<keyword evidence="2" id="KW-0813">Transport</keyword>
<keyword evidence="4 7" id="KW-0812">Transmembrane</keyword>
<dbReference type="Pfam" id="PF07690">
    <property type="entry name" value="MFS_1"/>
    <property type="match status" value="1"/>
</dbReference>
<feature type="domain" description="Major facilitator superfamily (MFS) profile" evidence="8">
    <location>
        <begin position="8"/>
        <end position="397"/>
    </location>
</feature>
<sequence>MSQITPTSWARAGFGMFAVGFGANLFAPMLHVYRNEHGSSDAALTAMLGAYAVGLIPSLLFFGALSDREGRKAVMLPGLFVSMLGSAVLAMGAFGVDWPLFIGRVIIGVSVGMGMASGTAWINQLSTDNLRAGPTRSTIAVSGGFGFGPLLSGLVAEFAPAPQITPYVVHIALTVLAIFLVRNLPETQERSDVRRQLVPPTVLTKQFFWAIAAWAPWSFGVTTTAFASTPANVPVTVNWPLAFLGVLAFLTPLAGVLIQPVATRLGAGTGQRPLPLATVGLGLAALGLLVTIATVLTESMGLMLLAAFVLGGSYGIMMVGGISQAKLHAPPEQLGGVIGVFYSLAYLGFFIPFVTSLVVSTITHLAGVDNQQAYIWVLIFGMAVCAVSIRPVARASK</sequence>
<feature type="transmembrane region" description="Helical" evidence="7">
    <location>
        <begin position="334"/>
        <end position="353"/>
    </location>
</feature>
<dbReference type="Proteomes" id="UP001225598">
    <property type="component" value="Chromosome"/>
</dbReference>
<dbReference type="InterPro" id="IPR020846">
    <property type="entry name" value="MFS_dom"/>
</dbReference>
<evidence type="ECO:0000256" key="7">
    <source>
        <dbReference type="SAM" id="Phobius"/>
    </source>
</evidence>
<proteinExistence type="predicted"/>
<feature type="transmembrane region" description="Helical" evidence="7">
    <location>
        <begin position="373"/>
        <end position="393"/>
    </location>
</feature>
<feature type="transmembrane region" description="Helical" evidence="7">
    <location>
        <begin position="167"/>
        <end position="185"/>
    </location>
</feature>
<evidence type="ECO:0000313" key="9">
    <source>
        <dbReference type="EMBL" id="WIM68365.1"/>
    </source>
</evidence>
<feature type="transmembrane region" description="Helical" evidence="7">
    <location>
        <begin position="206"/>
        <end position="227"/>
    </location>
</feature>
<feature type="transmembrane region" description="Helical" evidence="7">
    <location>
        <begin position="134"/>
        <end position="155"/>
    </location>
</feature>
<evidence type="ECO:0000256" key="3">
    <source>
        <dbReference type="ARBA" id="ARBA00022475"/>
    </source>
</evidence>
<dbReference type="InterPro" id="IPR050171">
    <property type="entry name" value="MFS_Transporters"/>
</dbReference>
<organism evidence="9 10">
    <name type="scientific">Corynebacterium breve</name>
    <dbReference type="NCBI Taxonomy" id="3049799"/>
    <lineage>
        <taxon>Bacteria</taxon>
        <taxon>Bacillati</taxon>
        <taxon>Actinomycetota</taxon>
        <taxon>Actinomycetes</taxon>
        <taxon>Mycobacteriales</taxon>
        <taxon>Corynebacteriaceae</taxon>
        <taxon>Corynebacterium</taxon>
    </lineage>
</organism>
<keyword evidence="10" id="KW-1185">Reference proteome</keyword>
<evidence type="ECO:0000256" key="1">
    <source>
        <dbReference type="ARBA" id="ARBA00004651"/>
    </source>
</evidence>
<dbReference type="SUPFAM" id="SSF103473">
    <property type="entry name" value="MFS general substrate transporter"/>
    <property type="match status" value="1"/>
</dbReference>
<evidence type="ECO:0000256" key="2">
    <source>
        <dbReference type="ARBA" id="ARBA00022448"/>
    </source>
</evidence>
<feature type="transmembrane region" description="Helical" evidence="7">
    <location>
        <begin position="302"/>
        <end position="322"/>
    </location>
</feature>
<evidence type="ECO:0000256" key="5">
    <source>
        <dbReference type="ARBA" id="ARBA00022989"/>
    </source>
</evidence>
<feature type="transmembrane region" description="Helical" evidence="7">
    <location>
        <begin position="274"/>
        <end position="296"/>
    </location>
</feature>
<keyword evidence="3" id="KW-1003">Cell membrane</keyword>
<dbReference type="PANTHER" id="PTHR23517">
    <property type="entry name" value="RESISTANCE PROTEIN MDTM, PUTATIVE-RELATED-RELATED"/>
    <property type="match status" value="1"/>
</dbReference>
<keyword evidence="6 7" id="KW-0472">Membrane</keyword>
<dbReference type="InterPro" id="IPR036259">
    <property type="entry name" value="MFS_trans_sf"/>
</dbReference>
<reference evidence="9 10" key="1">
    <citation type="submission" date="2023-05" db="EMBL/GenBank/DDBJ databases">
        <title>Corynebacterium suedekumii sp. nov. and Corynebacterium breve sp. nov. isolated from raw cow's milk.</title>
        <authorList>
            <person name="Baer M.K."/>
            <person name="Mehl L."/>
            <person name="Hellmuth R."/>
            <person name="Marke G."/>
            <person name="Lipski A."/>
        </authorList>
    </citation>
    <scope>NUCLEOTIDE SEQUENCE [LARGE SCALE GENOMIC DNA]</scope>
    <source>
        <strain evidence="9 10">R4</strain>
    </source>
</reference>
<feature type="transmembrane region" description="Helical" evidence="7">
    <location>
        <begin position="12"/>
        <end position="30"/>
    </location>
</feature>
<dbReference type="RefSeq" id="WP_284825860.1">
    <property type="nucleotide sequence ID" value="NZ_CP126969.1"/>
</dbReference>
<dbReference type="EMBL" id="CP126969">
    <property type="protein sequence ID" value="WIM68365.1"/>
    <property type="molecule type" value="Genomic_DNA"/>
</dbReference>
<evidence type="ECO:0000313" key="10">
    <source>
        <dbReference type="Proteomes" id="UP001225598"/>
    </source>
</evidence>
<feature type="transmembrane region" description="Helical" evidence="7">
    <location>
        <begin position="42"/>
        <end position="62"/>
    </location>
</feature>
<comment type="subcellular location">
    <subcellularLocation>
        <location evidence="1">Cell membrane</location>
        <topology evidence="1">Multi-pass membrane protein</topology>
    </subcellularLocation>
</comment>
<name>A0ABY8VHZ0_9CORY</name>
<protein>
    <submittedName>
        <fullName evidence="9">MFS transporter</fullName>
    </submittedName>
</protein>
<gene>
    <name evidence="9" type="ORF">QP027_02925</name>
</gene>
<keyword evidence="5 7" id="KW-1133">Transmembrane helix</keyword>
<accession>A0ABY8VHZ0</accession>
<feature type="transmembrane region" description="Helical" evidence="7">
    <location>
        <begin position="74"/>
        <end position="95"/>
    </location>
</feature>
<dbReference type="Gene3D" id="1.20.1250.20">
    <property type="entry name" value="MFS general substrate transporter like domains"/>
    <property type="match status" value="2"/>
</dbReference>
<feature type="transmembrane region" description="Helical" evidence="7">
    <location>
        <begin position="101"/>
        <end position="122"/>
    </location>
</feature>
<evidence type="ECO:0000256" key="6">
    <source>
        <dbReference type="ARBA" id="ARBA00023136"/>
    </source>
</evidence>
<evidence type="ECO:0000256" key="4">
    <source>
        <dbReference type="ARBA" id="ARBA00022692"/>
    </source>
</evidence>
<feature type="transmembrane region" description="Helical" evidence="7">
    <location>
        <begin position="239"/>
        <end position="262"/>
    </location>
</feature>